<dbReference type="Proteomes" id="UP000003704">
    <property type="component" value="Unassembled WGS sequence"/>
</dbReference>
<dbReference type="InterPro" id="IPR026869">
    <property type="entry name" value="EgtC-like"/>
</dbReference>
<evidence type="ECO:0000256" key="1">
    <source>
        <dbReference type="ARBA" id="ARBA00022962"/>
    </source>
</evidence>
<sequence length="208" mass="23199">MCVIIHKPAGVAIPPALLAASASLNRDGWGLMGFDATGGLLLERNPRVDVAELLEAEQRYRDVEIVMHLRMLTRGSTHAANLHPLPVDEHSLLMHNGTVDGLETPVCGRSDSWHLATSVLRPLLKRDPALIEQPAFTQLVELALGPQNRAVLLHAPSRRIHVFNRRHGAEIDGLWCSSTRWIDERHFAVPAAPQRQERSLLTEHLRFI</sequence>
<dbReference type="RefSeq" id="WP_007186423.1">
    <property type="nucleotide sequence ID" value="NZ_CALRNS020000015.1"/>
</dbReference>
<accession>I7Z8Y2</accession>
<gene>
    <name evidence="2" type="ORF">WQQ_34840</name>
</gene>
<dbReference type="Pfam" id="PF13230">
    <property type="entry name" value="GATase_4"/>
    <property type="match status" value="1"/>
</dbReference>
<name>I7Z8Y2_9GAMM</name>
<protein>
    <recommendedName>
        <fullName evidence="4">Glutamine amidotransferase type-2 domain-containing protein</fullName>
    </recommendedName>
</protein>
<dbReference type="InterPro" id="IPR029055">
    <property type="entry name" value="Ntn_hydrolases_N"/>
</dbReference>
<keyword evidence="1" id="KW-0315">Glutamine amidotransferase</keyword>
<dbReference type="AlphaFoldDB" id="I7Z8Y2"/>
<comment type="caution">
    <text evidence="2">The sequence shown here is derived from an EMBL/GenBank/DDBJ whole genome shotgun (WGS) entry which is preliminary data.</text>
</comment>
<keyword evidence="3" id="KW-1185">Reference proteome</keyword>
<evidence type="ECO:0008006" key="4">
    <source>
        <dbReference type="Google" id="ProtNLM"/>
    </source>
</evidence>
<dbReference type="EMBL" id="AKGD01000003">
    <property type="protein sequence ID" value="EIT68289.1"/>
    <property type="molecule type" value="Genomic_DNA"/>
</dbReference>
<proteinExistence type="predicted"/>
<dbReference type="Gene3D" id="3.60.20.10">
    <property type="entry name" value="Glutamine Phosphoribosylpyrophosphate, subunit 1, domain 1"/>
    <property type="match status" value="1"/>
</dbReference>
<evidence type="ECO:0000313" key="3">
    <source>
        <dbReference type="Proteomes" id="UP000003704"/>
    </source>
</evidence>
<organism evidence="2 3">
    <name type="scientific">Hydrocarboniphaga effusa AP103</name>
    <dbReference type="NCBI Taxonomy" id="1172194"/>
    <lineage>
        <taxon>Bacteria</taxon>
        <taxon>Pseudomonadati</taxon>
        <taxon>Pseudomonadota</taxon>
        <taxon>Gammaproteobacteria</taxon>
        <taxon>Nevskiales</taxon>
        <taxon>Nevskiaceae</taxon>
        <taxon>Hydrocarboniphaga</taxon>
    </lineage>
</organism>
<dbReference type="SUPFAM" id="SSF56235">
    <property type="entry name" value="N-terminal nucleophile aminohydrolases (Ntn hydrolases)"/>
    <property type="match status" value="1"/>
</dbReference>
<dbReference type="STRING" id="1172194.WQQ_34840"/>
<evidence type="ECO:0000313" key="2">
    <source>
        <dbReference type="EMBL" id="EIT68289.1"/>
    </source>
</evidence>
<reference evidence="2 3" key="1">
    <citation type="journal article" date="2012" name="J. Bacteriol.">
        <title>Genome Sequence of n-Alkane-Degrading Hydrocarboniphaga effusa Strain AP103T (ATCC BAA-332T).</title>
        <authorList>
            <person name="Chang H.K."/>
            <person name="Zylstra G.J."/>
            <person name="Chae J.C."/>
        </authorList>
    </citation>
    <scope>NUCLEOTIDE SEQUENCE [LARGE SCALE GENOMIC DNA]</scope>
    <source>
        <strain evidence="2 3">AP103</strain>
    </source>
</reference>